<keyword evidence="1" id="KW-0614">Plasmid</keyword>
<dbReference type="Proteomes" id="UP000241447">
    <property type="component" value="Plasmid pCBLh4d"/>
</dbReference>
<dbReference type="KEGG" id="cbak:DA792_21390"/>
<dbReference type="RefSeq" id="WP_107722835.1">
    <property type="nucleotide sequence ID" value="NZ_CP028476.1"/>
</dbReference>
<dbReference type="AlphaFoldDB" id="A0A2R4M8W6"/>
<evidence type="ECO:0000313" key="1">
    <source>
        <dbReference type="EMBL" id="AVW93596.1"/>
    </source>
</evidence>
<evidence type="ECO:0000313" key="2">
    <source>
        <dbReference type="Proteomes" id="UP000241447"/>
    </source>
</evidence>
<sequence length="88" mass="9068">MQDPFKSRVPNLNGPATDLLPVVPSDALDLPAVAVALFVETAGSLSFVAQSGETRSVNMTDFSILPVGTRRVLASGTTATGIHAFVVG</sequence>
<name>A0A2R4M8W6_9RHOB</name>
<proteinExistence type="predicted"/>
<accession>A0A2R4M8W6</accession>
<dbReference type="EMBL" id="CP028476">
    <property type="protein sequence ID" value="AVW93596.1"/>
    <property type="molecule type" value="Genomic_DNA"/>
</dbReference>
<gene>
    <name evidence="1" type="ORF">DA792_21390</name>
</gene>
<dbReference type="OrthoDB" id="7916272at2"/>
<organism evidence="1 2">
    <name type="scientific">Celeribacter baekdonensis</name>
    <dbReference type="NCBI Taxonomy" id="875171"/>
    <lineage>
        <taxon>Bacteria</taxon>
        <taxon>Pseudomonadati</taxon>
        <taxon>Pseudomonadota</taxon>
        <taxon>Alphaproteobacteria</taxon>
        <taxon>Rhodobacterales</taxon>
        <taxon>Roseobacteraceae</taxon>
        <taxon>Celeribacter</taxon>
    </lineage>
</organism>
<protein>
    <submittedName>
        <fullName evidence="1">Uncharacterized protein</fullName>
    </submittedName>
</protein>
<geneLocation type="plasmid" evidence="2">
    <name>pcblh4d</name>
</geneLocation>
<reference evidence="1 2" key="1">
    <citation type="submission" date="2018-03" db="EMBL/GenBank/DDBJ databases">
        <title>The Complete Genome of Celeribacter baekdonensis strain LH4, a Thiosulfate-Oxidizing Alphaproteobacterium Isolated from Gulf of Mexico Continental Slope Sediments.</title>
        <authorList>
            <person name="Flood B.E."/>
            <person name="Bailey J.V."/>
            <person name="Leprich D."/>
        </authorList>
    </citation>
    <scope>NUCLEOTIDE SEQUENCE [LARGE SCALE GENOMIC DNA]</scope>
    <source>
        <strain evidence="1 2">LH4</strain>
        <plasmid evidence="2">Plasmid pcblh4d</plasmid>
    </source>
</reference>